<name>A0ABW1YFE5_9DEIO</name>
<evidence type="ECO:0000256" key="3">
    <source>
        <dbReference type="HAMAP-Rule" id="MF_01151"/>
    </source>
</evidence>
<comment type="function">
    <text evidence="3 4">Participates actively in the response to hyperosmotic and heat shock by preventing the aggregation of stress-denatured proteins, in association with DnaK and GrpE. It is the nucleotide exchange factor for DnaK and may function as a thermosensor. Unfolded proteins bind initially to DnaJ; upon interaction with the DnaJ-bound protein, DnaK hydrolyzes its bound ATP, resulting in the formation of a stable complex. GrpE releases ADP from DnaK; ATP binding to DnaK triggers the release of the substrate protein, thus completing the reaction cycle. Several rounds of ATP-dependent interactions between DnaJ, DnaK and GrpE are required for fully efficient folding.</text>
</comment>
<dbReference type="SUPFAM" id="SSF51064">
    <property type="entry name" value="Head domain of nucleotide exchange factor GrpE"/>
    <property type="match status" value="1"/>
</dbReference>
<feature type="compositionally biased region" description="Polar residues" evidence="7">
    <location>
        <begin position="25"/>
        <end position="45"/>
    </location>
</feature>
<protein>
    <recommendedName>
        <fullName evidence="3 4">Protein GrpE</fullName>
    </recommendedName>
    <alternativeName>
        <fullName evidence="3">HSP-70 cofactor</fullName>
    </alternativeName>
</protein>
<comment type="subcellular location">
    <subcellularLocation>
        <location evidence="3">Cytoplasm</location>
    </subcellularLocation>
</comment>
<dbReference type="Pfam" id="PF01025">
    <property type="entry name" value="GrpE"/>
    <property type="match status" value="1"/>
</dbReference>
<keyword evidence="2 3" id="KW-0143">Chaperone</keyword>
<dbReference type="SUPFAM" id="SSF58014">
    <property type="entry name" value="Coiled-coil domain of nucleotide exchange factor GrpE"/>
    <property type="match status" value="1"/>
</dbReference>
<dbReference type="RefSeq" id="WP_380083173.1">
    <property type="nucleotide sequence ID" value="NZ_JBHSWD010000001.1"/>
</dbReference>
<keyword evidence="3 4" id="KW-0346">Stress response</keyword>
<dbReference type="Gene3D" id="3.90.20.20">
    <property type="match status" value="1"/>
</dbReference>
<dbReference type="Gene3D" id="2.30.22.10">
    <property type="entry name" value="Head domain of nucleotide exchange factor GrpE"/>
    <property type="match status" value="1"/>
</dbReference>
<organism evidence="8 9">
    <name type="scientific">Deinococcus lacus</name>
    <dbReference type="NCBI Taxonomy" id="392561"/>
    <lineage>
        <taxon>Bacteria</taxon>
        <taxon>Thermotogati</taxon>
        <taxon>Deinococcota</taxon>
        <taxon>Deinococci</taxon>
        <taxon>Deinococcales</taxon>
        <taxon>Deinococcaceae</taxon>
        <taxon>Deinococcus</taxon>
    </lineage>
</organism>
<evidence type="ECO:0000256" key="4">
    <source>
        <dbReference type="RuleBase" id="RU000639"/>
    </source>
</evidence>
<reference evidence="9" key="1">
    <citation type="journal article" date="2019" name="Int. J. Syst. Evol. Microbiol.">
        <title>The Global Catalogue of Microorganisms (GCM) 10K type strain sequencing project: providing services to taxonomists for standard genome sequencing and annotation.</title>
        <authorList>
            <consortium name="The Broad Institute Genomics Platform"/>
            <consortium name="The Broad Institute Genome Sequencing Center for Infectious Disease"/>
            <person name="Wu L."/>
            <person name="Ma J."/>
        </authorList>
    </citation>
    <scope>NUCLEOTIDE SEQUENCE [LARGE SCALE GENOMIC DNA]</scope>
    <source>
        <strain evidence="9">CGMCC 1.15772</strain>
    </source>
</reference>
<feature type="compositionally biased region" description="Basic and acidic residues" evidence="7">
    <location>
        <begin position="7"/>
        <end position="23"/>
    </location>
</feature>
<dbReference type="PANTHER" id="PTHR21237:SF23">
    <property type="entry name" value="GRPE PROTEIN HOMOLOG, MITOCHONDRIAL"/>
    <property type="match status" value="1"/>
</dbReference>
<comment type="similarity">
    <text evidence="1 3 5">Belongs to the GrpE family.</text>
</comment>
<dbReference type="HAMAP" id="MF_01151">
    <property type="entry name" value="GrpE"/>
    <property type="match status" value="1"/>
</dbReference>
<dbReference type="Proteomes" id="UP001596297">
    <property type="component" value="Unassembled WGS sequence"/>
</dbReference>
<evidence type="ECO:0000256" key="1">
    <source>
        <dbReference type="ARBA" id="ARBA00009054"/>
    </source>
</evidence>
<comment type="subunit">
    <text evidence="3">Homodimer.</text>
</comment>
<dbReference type="InterPro" id="IPR009012">
    <property type="entry name" value="GrpE_head"/>
</dbReference>
<accession>A0ABW1YFE5</accession>
<evidence type="ECO:0000256" key="2">
    <source>
        <dbReference type="ARBA" id="ARBA00023186"/>
    </source>
</evidence>
<evidence type="ECO:0000256" key="5">
    <source>
        <dbReference type="RuleBase" id="RU004478"/>
    </source>
</evidence>
<dbReference type="CDD" id="cd00446">
    <property type="entry name" value="GrpE"/>
    <property type="match status" value="1"/>
</dbReference>
<dbReference type="InterPro" id="IPR013805">
    <property type="entry name" value="GrpE_CC"/>
</dbReference>
<keyword evidence="9" id="KW-1185">Reference proteome</keyword>
<dbReference type="PRINTS" id="PR00773">
    <property type="entry name" value="GRPEPROTEIN"/>
</dbReference>
<keyword evidence="6" id="KW-0175">Coiled coil</keyword>
<evidence type="ECO:0000256" key="7">
    <source>
        <dbReference type="SAM" id="MobiDB-lite"/>
    </source>
</evidence>
<dbReference type="EMBL" id="JBHSWD010000001">
    <property type="protein sequence ID" value="MFC6592163.1"/>
    <property type="molecule type" value="Genomic_DNA"/>
</dbReference>
<comment type="caution">
    <text evidence="8">The sequence shown here is derived from an EMBL/GenBank/DDBJ whole genome shotgun (WGS) entry which is preliminary data.</text>
</comment>
<evidence type="ECO:0000313" key="8">
    <source>
        <dbReference type="EMBL" id="MFC6592163.1"/>
    </source>
</evidence>
<proteinExistence type="inferred from homology"/>
<evidence type="ECO:0000256" key="6">
    <source>
        <dbReference type="SAM" id="Coils"/>
    </source>
</evidence>
<dbReference type="InterPro" id="IPR000740">
    <property type="entry name" value="GrpE"/>
</dbReference>
<evidence type="ECO:0000313" key="9">
    <source>
        <dbReference type="Proteomes" id="UP001596297"/>
    </source>
</evidence>
<dbReference type="PANTHER" id="PTHR21237">
    <property type="entry name" value="GRPE PROTEIN"/>
    <property type="match status" value="1"/>
</dbReference>
<feature type="coiled-coil region" evidence="6">
    <location>
        <begin position="66"/>
        <end position="99"/>
    </location>
</feature>
<dbReference type="PROSITE" id="PS01071">
    <property type="entry name" value="GRPE"/>
    <property type="match status" value="1"/>
</dbReference>
<keyword evidence="3" id="KW-0963">Cytoplasm</keyword>
<feature type="compositionally biased region" description="Acidic residues" evidence="7">
    <location>
        <begin position="46"/>
        <end position="59"/>
    </location>
</feature>
<feature type="region of interest" description="Disordered" evidence="7">
    <location>
        <begin position="1"/>
        <end position="59"/>
    </location>
</feature>
<gene>
    <name evidence="3" type="primary">grpE</name>
    <name evidence="8" type="ORF">ACFP81_09245</name>
</gene>
<sequence length="221" mass="24608">MFNNPFKKKEAEMTDSDAVKDETQTGEQGENQTPERQNNTPFTQSGEEDPMPEGFPEMDEGMMGQVQEMMEKLQKAERAEELERENADLKHRLGRLAADFESYRTRTAAEAAEAEAKGQSKAAQALMPVYDDIDRALQMGKEDPAKLIPGMEAVLNKVQMVFAGLGLEATGRVGDDFDPQWHEAIQVVEGEEGKIVQVYQLGFRMGDKLVRPARVVVSQPG</sequence>